<dbReference type="PIRSF" id="PIRSF009120">
    <property type="entry name" value="UCP009120_prtse"/>
    <property type="match status" value="1"/>
</dbReference>
<dbReference type="HOGENOM" id="CLU_066183_1_0_10"/>
<dbReference type="AlphaFoldDB" id="B3QX27"/>
<dbReference type="STRING" id="517418.Ctha_2387"/>
<keyword evidence="1" id="KW-0378">Hydrolase</keyword>
<sequence>MAKLNYDNMTYCLGIKVKSGFVGISDTRITSGTQTTTAKKLFTVNRSKHSFFIMTSGLRSVRDKALTYFKEIIEESDETFNKLYKAVNAFAEQVRRAADEDKAHLKEAGLSFNLHAIVGGQLQDDDEHKIYLLYPEGNWIEVSEGSPFVIIGNNGYGKTILDRAINYDSSMKFALKAGFLSFDATRISANDVDYPIDVIYYLKNSFHIVEKRYKKEELQDLSQLWSEMISSSIRNMPEDWVDKLFSDAEEKKAFYEGKITQSSLRNEVQDHT</sequence>
<evidence type="ECO:0000313" key="2">
    <source>
        <dbReference type="Proteomes" id="UP000001208"/>
    </source>
</evidence>
<reference evidence="1 2" key="1">
    <citation type="submission" date="2008-06" db="EMBL/GenBank/DDBJ databases">
        <title>Complete sequence of Chloroherpeton thalassium ATCC 35110.</title>
        <authorList>
            <consortium name="US DOE Joint Genome Institute"/>
            <person name="Lucas S."/>
            <person name="Copeland A."/>
            <person name="Lapidus A."/>
            <person name="Glavina del Rio T."/>
            <person name="Dalin E."/>
            <person name="Tice H."/>
            <person name="Bruce D."/>
            <person name="Goodwin L."/>
            <person name="Pitluck S."/>
            <person name="Schmutz J."/>
            <person name="Larimer F."/>
            <person name="Land M."/>
            <person name="Hauser L."/>
            <person name="Kyrpides N."/>
            <person name="Mikhailova N."/>
            <person name="Liu Z."/>
            <person name="Li T."/>
            <person name="Zhao F."/>
            <person name="Overmann J."/>
            <person name="Bryant D.A."/>
            <person name="Richardson P."/>
        </authorList>
    </citation>
    <scope>NUCLEOTIDE SEQUENCE [LARGE SCALE GENOMIC DNA]</scope>
    <source>
        <strain evidence="2">ATCC 35110 / GB-78</strain>
    </source>
</reference>
<dbReference type="KEGG" id="cts:Ctha_2387"/>
<organism evidence="1 2">
    <name type="scientific">Chloroherpeton thalassium (strain ATCC 35110 / GB-78)</name>
    <dbReference type="NCBI Taxonomy" id="517418"/>
    <lineage>
        <taxon>Bacteria</taxon>
        <taxon>Pseudomonadati</taxon>
        <taxon>Chlorobiota</taxon>
        <taxon>Chlorobiia</taxon>
        <taxon>Chlorobiales</taxon>
        <taxon>Chloroherpetonaceae</taxon>
        <taxon>Chloroherpeton</taxon>
    </lineage>
</organism>
<dbReference type="GO" id="GO:0005839">
    <property type="term" value="C:proteasome core complex"/>
    <property type="evidence" value="ECO:0007669"/>
    <property type="project" value="InterPro"/>
</dbReference>
<dbReference type="SUPFAM" id="SSF56235">
    <property type="entry name" value="N-terminal nucleophile aminohydrolases (Ntn hydrolases)"/>
    <property type="match status" value="1"/>
</dbReference>
<name>B3QX27_CHLT3</name>
<proteinExistence type="predicted"/>
<dbReference type="InterPro" id="IPR016545">
    <property type="entry name" value="UCP009120_prtse"/>
</dbReference>
<dbReference type="EMBL" id="CP001100">
    <property type="protein sequence ID" value="ACF14837.1"/>
    <property type="molecule type" value="Genomic_DNA"/>
</dbReference>
<dbReference type="eggNOG" id="COG3484">
    <property type="taxonomic scope" value="Bacteria"/>
</dbReference>
<dbReference type="InterPro" id="IPR029055">
    <property type="entry name" value="Ntn_hydrolases_N"/>
</dbReference>
<accession>B3QX27</accession>
<dbReference type="Gene3D" id="3.60.20.10">
    <property type="entry name" value="Glutamine Phosphoribosylpyrophosphate, subunit 1, domain 1"/>
    <property type="match status" value="1"/>
</dbReference>
<evidence type="ECO:0000313" key="1">
    <source>
        <dbReference type="EMBL" id="ACF14837.1"/>
    </source>
</evidence>
<keyword evidence="2" id="KW-1185">Reference proteome</keyword>
<keyword evidence="1" id="KW-0645">Protease</keyword>
<dbReference type="Pfam" id="PF00227">
    <property type="entry name" value="Proteasome"/>
    <property type="match status" value="1"/>
</dbReference>
<gene>
    <name evidence="1" type="ordered locus">Ctha_2387</name>
</gene>
<dbReference type="GO" id="GO:0008233">
    <property type="term" value="F:peptidase activity"/>
    <property type="evidence" value="ECO:0007669"/>
    <property type="project" value="UniProtKB-KW"/>
</dbReference>
<dbReference type="GO" id="GO:0051603">
    <property type="term" value="P:proteolysis involved in protein catabolic process"/>
    <property type="evidence" value="ECO:0007669"/>
    <property type="project" value="InterPro"/>
</dbReference>
<keyword evidence="1" id="KW-0647">Proteasome</keyword>
<dbReference type="InterPro" id="IPR001353">
    <property type="entry name" value="Proteasome_sua/b"/>
</dbReference>
<protein>
    <submittedName>
        <fullName evidence="1">Proteasome-type protease</fullName>
    </submittedName>
</protein>
<dbReference type="Proteomes" id="UP000001208">
    <property type="component" value="Chromosome"/>
</dbReference>